<reference evidence="1" key="3">
    <citation type="submission" date="2015-02" db="UniProtKB">
        <authorList>
            <consortium name="EnsemblProtists"/>
        </authorList>
    </citation>
    <scope>IDENTIFICATION</scope>
    <source>
        <strain evidence="1">DAOM BR144</strain>
    </source>
</reference>
<protein>
    <submittedName>
        <fullName evidence="1">Uncharacterized protein</fullName>
    </submittedName>
</protein>
<dbReference type="VEuPathDB" id="FungiDB:PYU1_G005144"/>
<evidence type="ECO:0000313" key="1">
    <source>
        <dbReference type="EnsemblProtists" id="PYU1_T005155"/>
    </source>
</evidence>
<dbReference type="EMBL" id="GL376564">
    <property type="status" value="NOT_ANNOTATED_CDS"/>
    <property type="molecule type" value="Genomic_DNA"/>
</dbReference>
<dbReference type="EnsemblProtists" id="PYU1_T005155">
    <property type="protein sequence ID" value="PYU1_T005155"/>
    <property type="gene ID" value="PYU1_G005144"/>
</dbReference>
<keyword evidence="2" id="KW-1185">Reference proteome</keyword>
<dbReference type="eggNOG" id="ENOG502RWNN">
    <property type="taxonomic scope" value="Eukaryota"/>
</dbReference>
<sequence length="139" mass="15645">MAFTSFERSFSVTYPIYNTIYIRLTGLNQLAFLTLLPITKYLTKRLVGLVVSDLEMTPAILLSADMFDALYLSKCMQSATILRAGAGLMCMDAVKTFLVIMDLQKQCRRAQQASHMKDEVELFSSRPITRSSGTEIDQN</sequence>
<proteinExistence type="predicted"/>
<reference evidence="2" key="1">
    <citation type="journal article" date="2010" name="Genome Biol.">
        <title>Genome sequence of the necrotrophic plant pathogen Pythium ultimum reveals original pathogenicity mechanisms and effector repertoire.</title>
        <authorList>
            <person name="Levesque C.A."/>
            <person name="Brouwer H."/>
            <person name="Cano L."/>
            <person name="Hamilton J.P."/>
            <person name="Holt C."/>
            <person name="Huitema E."/>
            <person name="Raffaele S."/>
            <person name="Robideau G.P."/>
            <person name="Thines M."/>
            <person name="Win J."/>
            <person name="Zerillo M.M."/>
            <person name="Beakes G.W."/>
            <person name="Boore J.L."/>
            <person name="Busam D."/>
            <person name="Dumas B."/>
            <person name="Ferriera S."/>
            <person name="Fuerstenberg S.I."/>
            <person name="Gachon C.M."/>
            <person name="Gaulin E."/>
            <person name="Govers F."/>
            <person name="Grenville-Briggs L."/>
            <person name="Horner N."/>
            <person name="Hostetler J."/>
            <person name="Jiang R.H."/>
            <person name="Johnson J."/>
            <person name="Krajaejun T."/>
            <person name="Lin H."/>
            <person name="Meijer H.J."/>
            <person name="Moore B."/>
            <person name="Morris P."/>
            <person name="Phuntmart V."/>
            <person name="Puiu D."/>
            <person name="Shetty J."/>
            <person name="Stajich J.E."/>
            <person name="Tripathy S."/>
            <person name="Wawra S."/>
            <person name="van West P."/>
            <person name="Whitty B.R."/>
            <person name="Coutinho P.M."/>
            <person name="Henrissat B."/>
            <person name="Martin F."/>
            <person name="Thomas P.D."/>
            <person name="Tyler B.M."/>
            <person name="De Vries R.P."/>
            <person name="Kamoun S."/>
            <person name="Yandell M."/>
            <person name="Tisserat N."/>
            <person name="Buell C.R."/>
        </authorList>
    </citation>
    <scope>NUCLEOTIDE SEQUENCE</scope>
    <source>
        <strain evidence="2">DAOM:BR144</strain>
    </source>
</reference>
<dbReference type="Proteomes" id="UP000019132">
    <property type="component" value="Unassembled WGS sequence"/>
</dbReference>
<name>K3WJL3_GLOUD</name>
<dbReference type="HOGENOM" id="CLU_1849120_0_0_1"/>
<dbReference type="InParanoid" id="K3WJL3"/>
<evidence type="ECO:0000313" key="2">
    <source>
        <dbReference type="Proteomes" id="UP000019132"/>
    </source>
</evidence>
<accession>K3WJL3</accession>
<organism evidence="1 2">
    <name type="scientific">Globisporangium ultimum (strain ATCC 200006 / CBS 805.95 / DAOM BR144)</name>
    <name type="common">Pythium ultimum</name>
    <dbReference type="NCBI Taxonomy" id="431595"/>
    <lineage>
        <taxon>Eukaryota</taxon>
        <taxon>Sar</taxon>
        <taxon>Stramenopiles</taxon>
        <taxon>Oomycota</taxon>
        <taxon>Peronosporomycetes</taxon>
        <taxon>Pythiales</taxon>
        <taxon>Pythiaceae</taxon>
        <taxon>Globisporangium</taxon>
    </lineage>
</organism>
<reference evidence="2" key="2">
    <citation type="submission" date="2010-04" db="EMBL/GenBank/DDBJ databases">
        <authorList>
            <person name="Buell R."/>
            <person name="Hamilton J."/>
            <person name="Hostetler J."/>
        </authorList>
    </citation>
    <scope>NUCLEOTIDE SEQUENCE [LARGE SCALE GENOMIC DNA]</scope>
    <source>
        <strain evidence="2">DAOM:BR144</strain>
    </source>
</reference>
<dbReference type="AlphaFoldDB" id="K3WJL3"/>